<gene>
    <name evidence="1" type="ORF">VSR83_30060</name>
</gene>
<sequence length="118" mass="12004">MKALKLLALAALAAAPVLSFAQSNEPVTRAQVRAELVQLQKAGYNPAADETQYPSNIQAALTRVEATQVAQQGASSSYGGVADGSSDASAAHVAHHAAKAARAAQDDIPGLGPIYAHS</sequence>
<evidence type="ECO:0000313" key="2">
    <source>
        <dbReference type="Proteomes" id="UP001392318"/>
    </source>
</evidence>
<dbReference type="EMBL" id="JAYMRU010000027">
    <property type="protein sequence ID" value="MEM5404225.1"/>
    <property type="molecule type" value="Genomic_DNA"/>
</dbReference>
<evidence type="ECO:0000313" key="1">
    <source>
        <dbReference type="EMBL" id="MEM5404225.1"/>
    </source>
</evidence>
<organism evidence="1 2">
    <name type="scientific">Paraburkholderia unamae</name>
    <dbReference type="NCBI Taxonomy" id="219649"/>
    <lineage>
        <taxon>Bacteria</taxon>
        <taxon>Pseudomonadati</taxon>
        <taxon>Pseudomonadota</taxon>
        <taxon>Betaproteobacteria</taxon>
        <taxon>Burkholderiales</taxon>
        <taxon>Burkholderiaceae</taxon>
        <taxon>Paraburkholderia</taxon>
    </lineage>
</organism>
<proteinExistence type="predicted"/>
<keyword evidence="2" id="KW-1185">Reference proteome</keyword>
<dbReference type="Proteomes" id="UP001392318">
    <property type="component" value="Unassembled WGS sequence"/>
</dbReference>
<reference evidence="1" key="1">
    <citation type="submission" date="2024-01" db="EMBL/GenBank/DDBJ databases">
        <title>The diversity of rhizobia nodulating Mimosa spp. in eleven states of Brazil covering several biomes is determined by host plant, location, and edaphic factors.</title>
        <authorList>
            <person name="Rouws L."/>
            <person name="Barauna A."/>
            <person name="Beukes C."/>
            <person name="De Faria S.M."/>
            <person name="Gross E."/>
            <person name="Dos Reis Junior F.B."/>
            <person name="Simon M."/>
            <person name="Maluk M."/>
            <person name="Odee D.W."/>
            <person name="Kenicer G."/>
            <person name="Young J.P.W."/>
            <person name="Reis V.M."/>
            <person name="Zilli J."/>
            <person name="James E.K."/>
        </authorList>
    </citation>
    <scope>NUCLEOTIDE SEQUENCE</scope>
    <source>
        <strain evidence="1">JPY452</strain>
    </source>
</reference>
<protein>
    <submittedName>
        <fullName evidence="1">DUF4148 domain-containing protein</fullName>
    </submittedName>
</protein>
<comment type="caution">
    <text evidence="1">The sequence shown here is derived from an EMBL/GenBank/DDBJ whole genome shotgun (WGS) entry which is preliminary data.</text>
</comment>
<accession>A0ACC6RRN5</accession>
<name>A0ACC6RRN5_9BURK</name>